<keyword evidence="3" id="KW-0808">Transferase</keyword>
<evidence type="ECO:0000313" key="3">
    <source>
        <dbReference type="EMBL" id="MYM19341.1"/>
    </source>
</evidence>
<dbReference type="PANTHER" id="PTHR43441">
    <property type="entry name" value="RIBOSOMAL-PROTEIN-SERINE ACETYLTRANSFERASE"/>
    <property type="match status" value="1"/>
</dbReference>
<dbReference type="Gene3D" id="3.40.630.30">
    <property type="match status" value="1"/>
</dbReference>
<organism evidence="3 4">
    <name type="scientific">Brevibacterium rongguiense</name>
    <dbReference type="NCBI Taxonomy" id="2695267"/>
    <lineage>
        <taxon>Bacteria</taxon>
        <taxon>Bacillati</taxon>
        <taxon>Actinomycetota</taxon>
        <taxon>Actinomycetes</taxon>
        <taxon>Micrococcales</taxon>
        <taxon>Brevibacteriaceae</taxon>
        <taxon>Brevibacterium</taxon>
    </lineage>
</organism>
<dbReference type="Proteomes" id="UP000469215">
    <property type="component" value="Unassembled WGS sequence"/>
</dbReference>
<evidence type="ECO:0000256" key="1">
    <source>
        <dbReference type="SAM" id="MobiDB-lite"/>
    </source>
</evidence>
<gene>
    <name evidence="3" type="ORF">GSY69_04995</name>
</gene>
<reference evidence="3 4" key="1">
    <citation type="submission" date="2020-01" db="EMBL/GenBank/DDBJ databases">
        <authorList>
            <person name="Deng T."/>
        </authorList>
    </citation>
    <scope>NUCLEOTIDE SEQUENCE [LARGE SCALE GENOMIC DNA]</scope>
    <source>
        <strain evidence="3 4">5221</strain>
    </source>
</reference>
<dbReference type="Pfam" id="PF13302">
    <property type="entry name" value="Acetyltransf_3"/>
    <property type="match status" value="1"/>
</dbReference>
<dbReference type="InterPro" id="IPR000182">
    <property type="entry name" value="GNAT_dom"/>
</dbReference>
<accession>A0A6N9H648</accession>
<feature type="compositionally biased region" description="Basic and acidic residues" evidence="1">
    <location>
        <begin position="1"/>
        <end position="22"/>
    </location>
</feature>
<dbReference type="SUPFAM" id="SSF55729">
    <property type="entry name" value="Acyl-CoA N-acyltransferases (Nat)"/>
    <property type="match status" value="1"/>
</dbReference>
<dbReference type="PANTHER" id="PTHR43441:SF10">
    <property type="entry name" value="ACETYLTRANSFERASE"/>
    <property type="match status" value="1"/>
</dbReference>
<comment type="caution">
    <text evidence="3">The sequence shown here is derived from an EMBL/GenBank/DDBJ whole genome shotgun (WGS) entry which is preliminary data.</text>
</comment>
<protein>
    <submittedName>
        <fullName evidence="3">GNAT family N-acetyltransferase</fullName>
    </submittedName>
</protein>
<dbReference type="GO" id="GO:0008999">
    <property type="term" value="F:protein-N-terminal-alanine acetyltransferase activity"/>
    <property type="evidence" value="ECO:0007669"/>
    <property type="project" value="TreeGrafter"/>
</dbReference>
<proteinExistence type="predicted"/>
<dbReference type="InterPro" id="IPR051908">
    <property type="entry name" value="Ribosomal_N-acetyltransferase"/>
</dbReference>
<dbReference type="PROSITE" id="PS51186">
    <property type="entry name" value="GNAT"/>
    <property type="match status" value="1"/>
</dbReference>
<dbReference type="GO" id="GO:1990189">
    <property type="term" value="F:protein N-terminal-serine acetyltransferase activity"/>
    <property type="evidence" value="ECO:0007669"/>
    <property type="project" value="TreeGrafter"/>
</dbReference>
<dbReference type="InterPro" id="IPR016181">
    <property type="entry name" value="Acyl_CoA_acyltransferase"/>
</dbReference>
<evidence type="ECO:0000259" key="2">
    <source>
        <dbReference type="PROSITE" id="PS51186"/>
    </source>
</evidence>
<dbReference type="AlphaFoldDB" id="A0A6N9H648"/>
<keyword evidence="4" id="KW-1185">Reference proteome</keyword>
<feature type="region of interest" description="Disordered" evidence="1">
    <location>
        <begin position="1"/>
        <end position="32"/>
    </location>
</feature>
<dbReference type="EMBL" id="WWEQ01000014">
    <property type="protein sequence ID" value="MYM19341.1"/>
    <property type="molecule type" value="Genomic_DNA"/>
</dbReference>
<name>A0A6N9H648_9MICO</name>
<evidence type="ECO:0000313" key="4">
    <source>
        <dbReference type="Proteomes" id="UP000469215"/>
    </source>
</evidence>
<sequence>MADAGKAERAVGERPAGERPAGERAPGAPRVRLVPLDPDDPAHVEAVFDMHSRLEIVRWLDDPPWHPMETRDEARALIERRREREARLHFDRLRGILDADTGEVVGTAHIVLLGRRDGTSDDDHHIGWALRPAAQGRGYVTAAARLLAAEVFAEGLDMLYIDMWADNEPSAAVARRLGAADRGVVDDPWYHGTSRVFELRPADLQG</sequence>
<feature type="domain" description="N-acetyltransferase" evidence="2">
    <location>
        <begin position="52"/>
        <end position="203"/>
    </location>
</feature>
<dbReference type="RefSeq" id="WP_160952773.1">
    <property type="nucleotide sequence ID" value="NZ_WWEQ01000014.1"/>
</dbReference>
<dbReference type="GO" id="GO:0005737">
    <property type="term" value="C:cytoplasm"/>
    <property type="evidence" value="ECO:0007669"/>
    <property type="project" value="TreeGrafter"/>
</dbReference>